<dbReference type="EMBL" id="CP061738">
    <property type="protein sequence ID" value="QOD37976.1"/>
    <property type="molecule type" value="Genomic_DNA"/>
</dbReference>
<evidence type="ECO:0000313" key="2">
    <source>
        <dbReference type="Proteomes" id="UP000516514"/>
    </source>
</evidence>
<dbReference type="Proteomes" id="UP000516514">
    <property type="component" value="Chromosome"/>
</dbReference>
<protein>
    <submittedName>
        <fullName evidence="1">Uncharacterized protein</fullName>
    </submittedName>
</protein>
<accession>A0A7L7YQC3</accession>
<dbReference type="AlphaFoldDB" id="A0A7L7YQC3"/>
<organism evidence="1 2">
    <name type="scientific">Candidatus Wolbachia massiliensis</name>
    <dbReference type="NCBI Taxonomy" id="1845000"/>
    <lineage>
        <taxon>Bacteria</taxon>
        <taxon>Pseudomonadati</taxon>
        <taxon>Pseudomonadota</taxon>
        <taxon>Alphaproteobacteria</taxon>
        <taxon>Rickettsiales</taxon>
        <taxon>Anaplasmataceae</taxon>
        <taxon>Wolbachieae</taxon>
        <taxon>Wolbachia</taxon>
    </lineage>
</organism>
<keyword evidence="2" id="KW-1185">Reference proteome</keyword>
<reference evidence="1 2" key="1">
    <citation type="submission" date="2020-09" db="EMBL/GenBank/DDBJ databases">
        <title>An Earliest Endosymbiont, Wolbachia massiliensis sp. nov., Strain PL13 From the Bed Bug (Cimex hemipterius), Type strain of a New supergroup T.</title>
        <authorList>
            <person name="Laidoudi Y."/>
            <person name="Levasseur A."/>
            <person name="Medkour H."/>
            <person name="Maaloum M."/>
            <person name="BenKhedher M."/>
            <person name="Sambou M."/>
            <person name="Bassene H."/>
            <person name="Davoust B."/>
            <person name="Fenollar F."/>
            <person name="Raoult D."/>
            <person name="Mediannikov O."/>
        </authorList>
    </citation>
    <scope>NUCLEOTIDE SEQUENCE [LARGE SCALE GENOMIC DNA]</scope>
    <source>
        <strain evidence="1 2">PL13</strain>
    </source>
</reference>
<proteinExistence type="predicted"/>
<evidence type="ECO:0000313" key="1">
    <source>
        <dbReference type="EMBL" id="QOD37976.1"/>
    </source>
</evidence>
<dbReference type="KEGG" id="wms:ID128_03950"/>
<sequence>MNTPKKIRKAIAKKFTNWKDSKEIAMEEPRLACIGFALYNALNPNTKLEKVESAEQPIVQPVLNSK</sequence>
<name>A0A7L7YQC3_9RICK</name>
<gene>
    <name evidence="1" type="ORF">ID128_03950</name>
</gene>
<dbReference type="RefSeq" id="WP_191110805.1">
    <property type="nucleotide sequence ID" value="NZ_CP061738.1"/>
</dbReference>